<evidence type="ECO:0000313" key="4">
    <source>
        <dbReference type="EMBL" id="CAK8987625.1"/>
    </source>
</evidence>
<feature type="compositionally biased region" description="Polar residues" evidence="2">
    <location>
        <begin position="124"/>
        <end position="136"/>
    </location>
</feature>
<dbReference type="SMART" id="SM00454">
    <property type="entry name" value="SAM"/>
    <property type="match status" value="1"/>
</dbReference>
<reference evidence="4 5" key="1">
    <citation type="submission" date="2024-02" db="EMBL/GenBank/DDBJ databases">
        <authorList>
            <person name="Chen Y."/>
            <person name="Shah S."/>
            <person name="Dougan E. K."/>
            <person name="Thang M."/>
            <person name="Chan C."/>
        </authorList>
    </citation>
    <scope>NUCLEOTIDE SEQUENCE [LARGE SCALE GENOMIC DNA]</scope>
</reference>
<dbReference type="Gene3D" id="1.10.150.50">
    <property type="entry name" value="Transcription Factor, Ets-1"/>
    <property type="match status" value="1"/>
</dbReference>
<dbReference type="InterPro" id="IPR001660">
    <property type="entry name" value="SAM"/>
</dbReference>
<dbReference type="Proteomes" id="UP001642464">
    <property type="component" value="Unassembled WGS sequence"/>
</dbReference>
<name>A0ABP0HBL8_9DINO</name>
<dbReference type="PROSITE" id="PS50105">
    <property type="entry name" value="SAM_DOMAIN"/>
    <property type="match status" value="1"/>
</dbReference>
<dbReference type="EMBL" id="CAXAMM010000470">
    <property type="protein sequence ID" value="CAK8987625.1"/>
    <property type="molecule type" value="Genomic_DNA"/>
</dbReference>
<keyword evidence="5" id="KW-1185">Reference proteome</keyword>
<feature type="coiled-coil region" evidence="1">
    <location>
        <begin position="340"/>
        <end position="374"/>
    </location>
</feature>
<gene>
    <name evidence="4" type="ORF">SCF082_LOCUS1056</name>
</gene>
<evidence type="ECO:0000313" key="5">
    <source>
        <dbReference type="Proteomes" id="UP001642464"/>
    </source>
</evidence>
<proteinExistence type="predicted"/>
<sequence length="516" mass="57731">ETLCNVALAAVMDVAFVRSNGSTSSTPRQDCKFHRLSAMSSQQVGQYMAACGFADYEHLFQEHNISGDRLLQLTSEDLRNIGFVTVGDRLVMQQEIAGIRAGRRIAWRSDSFDLEPLDRPQERMLSSKSEKSQSNLERSEFFKSASQDMPEAARKAKRKAKLKSRSEELRSLRQRFCHAMRVAAAREDGCMGHAILKAWQNCIQTEVRERRLASSNCLRKGIDEVMSKVEPGSVLGIFVSRTSLTQLAVLHAWAHAVVLRRHQVELQAQEEKAGVRSTAALSILRNELRAIRCQRYRTACRMVQQRVSLALCGPFNAWRQQSQQVQSSVASRRLRPGEVLLNSGQAAKRAQQQLQEARAQHAEQICALEREMAELRTEVSAARLAAAAAARGEARAENIARRHACAAKRGEELAALLACMKAWSGELALSRSLAGRKDEVVAAREGRKGLFIAALNQQEKERTDAGPFPDFAVFSFFLRFLCLQILVQDRCQQLKDILESRKKVSAQGTPRSAKRQ</sequence>
<dbReference type="InterPro" id="IPR013761">
    <property type="entry name" value="SAM/pointed_sf"/>
</dbReference>
<evidence type="ECO:0000256" key="1">
    <source>
        <dbReference type="SAM" id="Coils"/>
    </source>
</evidence>
<dbReference type="Pfam" id="PF00536">
    <property type="entry name" value="SAM_1"/>
    <property type="match status" value="1"/>
</dbReference>
<evidence type="ECO:0000256" key="2">
    <source>
        <dbReference type="SAM" id="MobiDB-lite"/>
    </source>
</evidence>
<comment type="caution">
    <text evidence="4">The sequence shown here is derived from an EMBL/GenBank/DDBJ whole genome shotgun (WGS) entry which is preliminary data.</text>
</comment>
<feature type="non-terminal residue" evidence="4">
    <location>
        <position position="1"/>
    </location>
</feature>
<protein>
    <submittedName>
        <fullName evidence="4">Whole genome shotgun sequence</fullName>
    </submittedName>
</protein>
<accession>A0ABP0HBL8</accession>
<feature type="domain" description="SAM" evidence="3">
    <location>
        <begin position="39"/>
        <end position="102"/>
    </location>
</feature>
<evidence type="ECO:0000259" key="3">
    <source>
        <dbReference type="PROSITE" id="PS50105"/>
    </source>
</evidence>
<organism evidence="4 5">
    <name type="scientific">Durusdinium trenchii</name>
    <dbReference type="NCBI Taxonomy" id="1381693"/>
    <lineage>
        <taxon>Eukaryota</taxon>
        <taxon>Sar</taxon>
        <taxon>Alveolata</taxon>
        <taxon>Dinophyceae</taxon>
        <taxon>Suessiales</taxon>
        <taxon>Symbiodiniaceae</taxon>
        <taxon>Durusdinium</taxon>
    </lineage>
</organism>
<feature type="region of interest" description="Disordered" evidence="2">
    <location>
        <begin position="118"/>
        <end position="153"/>
    </location>
</feature>
<dbReference type="SUPFAM" id="SSF47769">
    <property type="entry name" value="SAM/Pointed domain"/>
    <property type="match status" value="1"/>
</dbReference>
<keyword evidence="1" id="KW-0175">Coiled coil</keyword>